<keyword evidence="2" id="KW-1185">Reference proteome</keyword>
<evidence type="ECO:0000313" key="1">
    <source>
        <dbReference type="EMBL" id="KAI3745223.1"/>
    </source>
</evidence>
<comment type="caution">
    <text evidence="1">The sequence shown here is derived from an EMBL/GenBank/DDBJ whole genome shotgun (WGS) entry which is preliminary data.</text>
</comment>
<name>A0ACB9DEY6_9ASTR</name>
<proteinExistence type="predicted"/>
<evidence type="ECO:0000313" key="2">
    <source>
        <dbReference type="Proteomes" id="UP001056120"/>
    </source>
</evidence>
<gene>
    <name evidence="1" type="ORF">L1987_58331</name>
</gene>
<dbReference type="Proteomes" id="UP001056120">
    <property type="component" value="Linkage Group LG19"/>
</dbReference>
<accession>A0ACB9DEY6</accession>
<dbReference type="EMBL" id="CM042036">
    <property type="protein sequence ID" value="KAI3745223.1"/>
    <property type="molecule type" value="Genomic_DNA"/>
</dbReference>
<sequence>MIQTLFIDEHQDHEKVNDLKKRFTYAAEETQCIVDLFLSRVLTKNNGYLTTSEDFNLSLKLDDGRRSFKHAVNLFLSWVHIRNNGHSLNLDGVRRSFNLVKAELGRMKLDSSRRPQRTLNQSSAASQISSPEDRKNYWMKTRWGLMMMLG</sequence>
<protein>
    <submittedName>
        <fullName evidence="1">Uncharacterized protein</fullName>
    </submittedName>
</protein>
<organism evidence="1 2">
    <name type="scientific">Smallanthus sonchifolius</name>
    <dbReference type="NCBI Taxonomy" id="185202"/>
    <lineage>
        <taxon>Eukaryota</taxon>
        <taxon>Viridiplantae</taxon>
        <taxon>Streptophyta</taxon>
        <taxon>Embryophyta</taxon>
        <taxon>Tracheophyta</taxon>
        <taxon>Spermatophyta</taxon>
        <taxon>Magnoliopsida</taxon>
        <taxon>eudicotyledons</taxon>
        <taxon>Gunneridae</taxon>
        <taxon>Pentapetalae</taxon>
        <taxon>asterids</taxon>
        <taxon>campanulids</taxon>
        <taxon>Asterales</taxon>
        <taxon>Asteraceae</taxon>
        <taxon>Asteroideae</taxon>
        <taxon>Heliantheae alliance</taxon>
        <taxon>Millerieae</taxon>
        <taxon>Smallanthus</taxon>
    </lineage>
</organism>
<reference evidence="2" key="1">
    <citation type="journal article" date="2022" name="Mol. Ecol. Resour.">
        <title>The genomes of chicory, endive, great burdock and yacon provide insights into Asteraceae palaeo-polyploidization history and plant inulin production.</title>
        <authorList>
            <person name="Fan W."/>
            <person name="Wang S."/>
            <person name="Wang H."/>
            <person name="Wang A."/>
            <person name="Jiang F."/>
            <person name="Liu H."/>
            <person name="Zhao H."/>
            <person name="Xu D."/>
            <person name="Zhang Y."/>
        </authorList>
    </citation>
    <scope>NUCLEOTIDE SEQUENCE [LARGE SCALE GENOMIC DNA]</scope>
    <source>
        <strain evidence="2">cv. Yunnan</strain>
    </source>
</reference>
<reference evidence="1 2" key="2">
    <citation type="journal article" date="2022" name="Mol. Ecol. Resour.">
        <title>The genomes of chicory, endive, great burdock and yacon provide insights into Asteraceae paleo-polyploidization history and plant inulin production.</title>
        <authorList>
            <person name="Fan W."/>
            <person name="Wang S."/>
            <person name="Wang H."/>
            <person name="Wang A."/>
            <person name="Jiang F."/>
            <person name="Liu H."/>
            <person name="Zhao H."/>
            <person name="Xu D."/>
            <person name="Zhang Y."/>
        </authorList>
    </citation>
    <scope>NUCLEOTIDE SEQUENCE [LARGE SCALE GENOMIC DNA]</scope>
    <source>
        <strain evidence="2">cv. Yunnan</strain>
        <tissue evidence="1">Leaves</tissue>
    </source>
</reference>